<dbReference type="PROSITE" id="PS51421">
    <property type="entry name" value="RAS"/>
    <property type="match status" value="1"/>
</dbReference>
<dbReference type="GO" id="GO:0016020">
    <property type="term" value="C:membrane"/>
    <property type="evidence" value="ECO:0007669"/>
    <property type="project" value="InterPro"/>
</dbReference>
<keyword evidence="2" id="KW-0342">GTP-binding</keyword>
<protein>
    <submittedName>
        <fullName evidence="4">Uncharacterized protein</fullName>
    </submittedName>
</protein>
<dbReference type="GO" id="GO:0003924">
    <property type="term" value="F:GTPase activity"/>
    <property type="evidence" value="ECO:0007669"/>
    <property type="project" value="InterPro"/>
</dbReference>
<dbReference type="Pfam" id="PF00071">
    <property type="entry name" value="Ras"/>
    <property type="match status" value="1"/>
</dbReference>
<organism evidence="4 5">
    <name type="scientific">Cudoniella acicularis</name>
    <dbReference type="NCBI Taxonomy" id="354080"/>
    <lineage>
        <taxon>Eukaryota</taxon>
        <taxon>Fungi</taxon>
        <taxon>Dikarya</taxon>
        <taxon>Ascomycota</taxon>
        <taxon>Pezizomycotina</taxon>
        <taxon>Leotiomycetes</taxon>
        <taxon>Helotiales</taxon>
        <taxon>Tricladiaceae</taxon>
        <taxon>Cudoniella</taxon>
    </lineage>
</organism>
<feature type="compositionally biased region" description="Polar residues" evidence="3">
    <location>
        <begin position="55"/>
        <end position="75"/>
    </location>
</feature>
<dbReference type="PANTHER" id="PTHR24070">
    <property type="entry name" value="RAS, DI-RAS, AND RHEB FAMILY MEMBERS OF SMALL GTPASE SUPERFAMILY"/>
    <property type="match status" value="1"/>
</dbReference>
<dbReference type="GO" id="GO:0005525">
    <property type="term" value="F:GTP binding"/>
    <property type="evidence" value="ECO:0007669"/>
    <property type="project" value="UniProtKB-KW"/>
</dbReference>
<accession>A0A8H4RJD7</accession>
<keyword evidence="5" id="KW-1185">Reference proteome</keyword>
<reference evidence="4 5" key="1">
    <citation type="submission" date="2020-03" db="EMBL/GenBank/DDBJ databases">
        <title>Draft Genome Sequence of Cudoniella acicularis.</title>
        <authorList>
            <person name="Buettner E."/>
            <person name="Kellner H."/>
        </authorList>
    </citation>
    <scope>NUCLEOTIDE SEQUENCE [LARGE SCALE GENOMIC DNA]</scope>
    <source>
        <strain evidence="4 5">DSM 108380</strain>
    </source>
</reference>
<dbReference type="InterPro" id="IPR027417">
    <property type="entry name" value="P-loop_NTPase"/>
</dbReference>
<dbReference type="SMART" id="SM00173">
    <property type="entry name" value="RAS"/>
    <property type="match status" value="1"/>
</dbReference>
<dbReference type="AlphaFoldDB" id="A0A8H4RJD7"/>
<dbReference type="SMART" id="SM00175">
    <property type="entry name" value="RAB"/>
    <property type="match status" value="1"/>
</dbReference>
<feature type="region of interest" description="Disordered" evidence="3">
    <location>
        <begin position="53"/>
        <end position="84"/>
    </location>
</feature>
<evidence type="ECO:0000313" key="4">
    <source>
        <dbReference type="EMBL" id="KAF4629227.1"/>
    </source>
</evidence>
<evidence type="ECO:0000256" key="1">
    <source>
        <dbReference type="ARBA" id="ARBA00022741"/>
    </source>
</evidence>
<evidence type="ECO:0000256" key="2">
    <source>
        <dbReference type="ARBA" id="ARBA00023134"/>
    </source>
</evidence>
<dbReference type="InterPro" id="IPR001806">
    <property type="entry name" value="Small_GTPase"/>
</dbReference>
<dbReference type="OrthoDB" id="18798at2759"/>
<dbReference type="InterPro" id="IPR020849">
    <property type="entry name" value="Small_GTPase_Ras-type"/>
</dbReference>
<evidence type="ECO:0000256" key="3">
    <source>
        <dbReference type="SAM" id="MobiDB-lite"/>
    </source>
</evidence>
<comment type="caution">
    <text evidence="4">The sequence shown here is derived from an EMBL/GenBank/DDBJ whole genome shotgun (WGS) entry which is preliminary data.</text>
</comment>
<dbReference type="Gene3D" id="3.40.50.300">
    <property type="entry name" value="P-loop containing nucleotide triphosphate hydrolases"/>
    <property type="match status" value="1"/>
</dbReference>
<name>A0A8H4RJD7_9HELO</name>
<sequence length="259" mass="29279">MPLLESCYPPLTNKQYLINGYHYLAPTEPSTYEPKIGDDMNILYIPRQIAPSDSHPCNTDRVSVGYSTASTQPPSYSEEKEEKEFVEGGQDLETGEIGQPTASRYLPNQIEHLSSMPWTAINIAVVGGECVGKTAFTYRFLNYPEILFPEEHDPTEADTYRKWYKFKDIMLNVLDTGGKRCLREESGVYKYDGFVLLYSVSSRSSFECTQEIRQDIVAVQRASPRIVLVGNKCDVAEAEREVSTEEGRSLARAFVCSFF</sequence>
<dbReference type="EMBL" id="JAAMPI010000704">
    <property type="protein sequence ID" value="KAF4629227.1"/>
    <property type="molecule type" value="Genomic_DNA"/>
</dbReference>
<keyword evidence="1" id="KW-0547">Nucleotide-binding</keyword>
<dbReference type="SUPFAM" id="SSF52540">
    <property type="entry name" value="P-loop containing nucleoside triphosphate hydrolases"/>
    <property type="match status" value="1"/>
</dbReference>
<gene>
    <name evidence="4" type="ORF">G7Y89_g8915</name>
</gene>
<dbReference type="GO" id="GO:0007165">
    <property type="term" value="P:signal transduction"/>
    <property type="evidence" value="ECO:0007669"/>
    <property type="project" value="InterPro"/>
</dbReference>
<evidence type="ECO:0000313" key="5">
    <source>
        <dbReference type="Proteomes" id="UP000566819"/>
    </source>
</evidence>
<proteinExistence type="predicted"/>
<dbReference type="Proteomes" id="UP000566819">
    <property type="component" value="Unassembled WGS sequence"/>
</dbReference>
<dbReference type="PRINTS" id="PR00449">
    <property type="entry name" value="RASTRNSFRMNG"/>
</dbReference>